<protein>
    <submittedName>
        <fullName evidence="2">Uncharacterized protein</fullName>
    </submittedName>
</protein>
<dbReference type="EMBL" id="GGEC01092983">
    <property type="protein sequence ID" value="MBX73467.1"/>
    <property type="molecule type" value="Transcribed_RNA"/>
</dbReference>
<proteinExistence type="predicted"/>
<dbReference type="AlphaFoldDB" id="A0A2P2R2S1"/>
<name>A0A2P2R2S1_RHIMU</name>
<accession>A0A2P2R2S1</accession>
<evidence type="ECO:0000256" key="1">
    <source>
        <dbReference type="SAM" id="MobiDB-lite"/>
    </source>
</evidence>
<sequence>MVKAPQALSRGSLSHHVEAEPQRRCFVSLREGST</sequence>
<reference evidence="2" key="1">
    <citation type="submission" date="2018-02" db="EMBL/GenBank/DDBJ databases">
        <title>Rhizophora mucronata_Transcriptome.</title>
        <authorList>
            <person name="Meera S.P."/>
            <person name="Sreeshan A."/>
            <person name="Augustine A."/>
        </authorList>
    </citation>
    <scope>NUCLEOTIDE SEQUENCE</scope>
    <source>
        <tissue evidence="2">Leaf</tissue>
    </source>
</reference>
<evidence type="ECO:0000313" key="2">
    <source>
        <dbReference type="EMBL" id="MBX73467.1"/>
    </source>
</evidence>
<organism evidence="2">
    <name type="scientific">Rhizophora mucronata</name>
    <name type="common">Asiatic mangrove</name>
    <dbReference type="NCBI Taxonomy" id="61149"/>
    <lineage>
        <taxon>Eukaryota</taxon>
        <taxon>Viridiplantae</taxon>
        <taxon>Streptophyta</taxon>
        <taxon>Embryophyta</taxon>
        <taxon>Tracheophyta</taxon>
        <taxon>Spermatophyta</taxon>
        <taxon>Magnoliopsida</taxon>
        <taxon>eudicotyledons</taxon>
        <taxon>Gunneridae</taxon>
        <taxon>Pentapetalae</taxon>
        <taxon>rosids</taxon>
        <taxon>fabids</taxon>
        <taxon>Malpighiales</taxon>
        <taxon>Rhizophoraceae</taxon>
        <taxon>Rhizophora</taxon>
    </lineage>
</organism>
<feature type="region of interest" description="Disordered" evidence="1">
    <location>
        <begin position="1"/>
        <end position="34"/>
    </location>
</feature>